<reference evidence="3" key="1">
    <citation type="submission" date="2018-09" db="EMBL/GenBank/DDBJ databases">
        <authorList>
            <person name="Zhu H."/>
        </authorList>
    </citation>
    <scope>NUCLEOTIDE SEQUENCE [LARGE SCALE GENOMIC DNA]</scope>
    <source>
        <strain evidence="3">K1W22B-1</strain>
    </source>
</reference>
<dbReference type="RefSeq" id="WP_120059498.1">
    <property type="nucleotide sequence ID" value="NZ_QYRP01000002.1"/>
</dbReference>
<dbReference type="OrthoDB" id="3770967at2"/>
<sequence length="435" mass="45368">MSTHDLREALETHAQFDDTAALARLGSVKHRVRVVRRRRRATLAGAAAAVVLAGSGLAVLLPGGLEVAPASRTFGDLTAPKTIGHLGYTFAFDRMEEGSQSAEVQLRTGDVPVLVTWAEAGDGQIEIERTLAGEDVRYTAPAGDFANNEILPAGFQGKFAVHGEGAVALAVYELTSSPDGAGSSGILFRSTIGTSDLVNGTTGAPGMSEISVQGAFQPAKGWARVSFSPACESAVAGAQFQVIVRDAVVLSGECRGREFDAGVPSNYSAAGALPLIGEGDAVMRLIGKDADLQDATQPALKDPKAILGLGIYVTREPSDEVLGQQLERLIEHDGHTWRLLASTDGPAGGLPLEMEIPSDDVVPVVIGNTGDIDQVVKLDLRLNGRQLNGVYVSGGQFSTTGDPITGESGSQLVLRLTASGRVQGTMGLAVYERVD</sequence>
<evidence type="ECO:0000313" key="3">
    <source>
        <dbReference type="Proteomes" id="UP000276542"/>
    </source>
</evidence>
<dbReference type="AlphaFoldDB" id="A0A3A5H6U7"/>
<dbReference type="EMBL" id="QYRP01000002">
    <property type="protein sequence ID" value="RJS45598.1"/>
    <property type="molecule type" value="Genomic_DNA"/>
</dbReference>
<keyword evidence="1" id="KW-0812">Transmembrane</keyword>
<protein>
    <submittedName>
        <fullName evidence="2">Uncharacterized protein</fullName>
    </submittedName>
</protein>
<evidence type="ECO:0000256" key="1">
    <source>
        <dbReference type="SAM" id="Phobius"/>
    </source>
</evidence>
<feature type="transmembrane region" description="Helical" evidence="1">
    <location>
        <begin position="41"/>
        <end position="61"/>
    </location>
</feature>
<comment type="caution">
    <text evidence="2">The sequence shown here is derived from an EMBL/GenBank/DDBJ whole genome shotgun (WGS) entry which is preliminary data.</text>
</comment>
<gene>
    <name evidence="2" type="ORF">D4739_04770</name>
</gene>
<evidence type="ECO:0000313" key="2">
    <source>
        <dbReference type="EMBL" id="RJS45598.1"/>
    </source>
</evidence>
<organism evidence="2 3">
    <name type="scientific">Nocardioides cavernaquae</name>
    <dbReference type="NCBI Taxonomy" id="2321396"/>
    <lineage>
        <taxon>Bacteria</taxon>
        <taxon>Bacillati</taxon>
        <taxon>Actinomycetota</taxon>
        <taxon>Actinomycetes</taxon>
        <taxon>Propionibacteriales</taxon>
        <taxon>Nocardioidaceae</taxon>
        <taxon>Nocardioides</taxon>
    </lineage>
</organism>
<keyword evidence="3" id="KW-1185">Reference proteome</keyword>
<accession>A0A3A5H6U7</accession>
<keyword evidence="1" id="KW-0472">Membrane</keyword>
<keyword evidence="1" id="KW-1133">Transmembrane helix</keyword>
<proteinExistence type="predicted"/>
<name>A0A3A5H6U7_9ACTN</name>
<dbReference type="Proteomes" id="UP000276542">
    <property type="component" value="Unassembled WGS sequence"/>
</dbReference>